<dbReference type="PIRSF" id="PIRSF500939">
    <property type="entry name" value="ERR1-2-3"/>
    <property type="match status" value="1"/>
</dbReference>
<comment type="caution">
    <text evidence="15">The sequence shown here is derived from an EMBL/GenBank/DDBJ whole genome shotgun (WGS) entry which is preliminary data.</text>
</comment>
<dbReference type="PROSITE" id="PS00031">
    <property type="entry name" value="NUCLEAR_REC_DBD_1"/>
    <property type="match status" value="1"/>
</dbReference>
<dbReference type="InterPro" id="IPR035500">
    <property type="entry name" value="NHR-like_dom_sf"/>
</dbReference>
<dbReference type="PIRSF" id="PIRSF002527">
    <property type="entry name" value="ER-like_NR"/>
    <property type="match status" value="1"/>
</dbReference>
<keyword evidence="10 15" id="KW-0675">Receptor</keyword>
<accession>A0ABQ0FF40</accession>
<evidence type="ECO:0000256" key="2">
    <source>
        <dbReference type="ARBA" id="ARBA00005413"/>
    </source>
</evidence>
<feature type="region of interest" description="Disordered" evidence="12">
    <location>
        <begin position="351"/>
        <end position="444"/>
    </location>
</feature>
<proteinExistence type="inferred from homology"/>
<sequence length="795" mass="89463">MDELAHDLASALEQTSEQSKLGELWEEMALSPRQQRRQLRKRRGRKRRSDFTQLAEHARCFSEASESSLDEATKDCREVAPLTNFSDSDDTVVAKRHPALSAIIRGKQHSWHESDSFTENAPCRPLRRRRKVKRVTSEVAASLQQKLKVSDWSYERGCRFKSAKKQRLSRWKENTPWSSSSHGLCESAENRTFLSKTGRKERMECEAEEQKHGSDENMSECETSSVCSSSDTGLFTNDEGRQGDDEQSDWFYEGECVPGFTVHNLLPKWAPDHCTEVERMDSGLEKLSDPTFLLPSRPAQRGYHGRLNRLPGAAARCLRKGRRRLAGKESSISSLGTDRISHTISDSRQTDFWLPSAGKRERNQASVHWGPPCPRDIKRKRKPVASASFSSPSPEQLNRMSSEDRHLGSSCGSFIKTEPSSPSSGIDALSHHSPSGSSDASGGFGMALGTHANGLDSPPMFAGAGLGGNPCRKSYEDCTSGIMEDSAIKCEYMLNAIPKRLCLVCGDIASGYHYGVASCEACKAFFKRTIQGNIEYNCPATNECEITKRRRKSCQACRFMKCLKVGMLKEVTKIVSNLLGVEQDKLYAMPPNDIPEGDIKALTTLCELADRELVFLINWAKHIPGFPSLTLGDQMSLLQSAWMEILILGIVYRSLPYDDKLAYAEDYIMDEEHSRLVGLLELYRAILQLVRRYKKLKVEKEEFMILKALALANSDSMYIENLEAVQKLQDMLHEALQDYELSQRHEEPRRAGKLLLTLPLLRQTAAKAVQHFYSVKLQGKVPMHKLFLEMLEAKV</sequence>
<evidence type="ECO:0000259" key="13">
    <source>
        <dbReference type="PROSITE" id="PS51030"/>
    </source>
</evidence>
<dbReference type="InterPro" id="IPR024178">
    <property type="entry name" value="Est_rcpt/est-rel_rcp"/>
</dbReference>
<feature type="compositionally biased region" description="Low complexity" evidence="12">
    <location>
        <begin position="385"/>
        <end position="394"/>
    </location>
</feature>
<feature type="compositionally biased region" description="Basic residues" evidence="12">
    <location>
        <begin position="34"/>
        <end position="48"/>
    </location>
</feature>
<keyword evidence="16" id="KW-1185">Reference proteome</keyword>
<dbReference type="PANTHER" id="PTHR14195">
    <property type="entry name" value="G PATCH DOMAIN CONTAINING PROTEIN 2"/>
    <property type="match status" value="1"/>
</dbReference>
<dbReference type="Pfam" id="PF00104">
    <property type="entry name" value="Hormone_recep"/>
    <property type="match status" value="1"/>
</dbReference>
<feature type="region of interest" description="Disordered" evidence="12">
    <location>
        <begin position="1"/>
        <end position="52"/>
    </location>
</feature>
<dbReference type="InterPro" id="IPR001628">
    <property type="entry name" value="Znf_hrmn_rcpt"/>
</dbReference>
<dbReference type="InterPro" id="IPR001723">
    <property type="entry name" value="Nuclear_hrmn_rcpt"/>
</dbReference>
<evidence type="ECO:0000256" key="12">
    <source>
        <dbReference type="SAM" id="MobiDB-lite"/>
    </source>
</evidence>
<dbReference type="InterPro" id="IPR013088">
    <property type="entry name" value="Znf_NHR/GATA"/>
</dbReference>
<dbReference type="PROSITE" id="PS51843">
    <property type="entry name" value="NR_LBD"/>
    <property type="match status" value="1"/>
</dbReference>
<dbReference type="PRINTS" id="PR00398">
    <property type="entry name" value="STRDHORMONER"/>
</dbReference>
<evidence type="ECO:0000259" key="14">
    <source>
        <dbReference type="PROSITE" id="PS51843"/>
    </source>
</evidence>
<dbReference type="EMBL" id="BAAFST010000012">
    <property type="protein sequence ID" value="GAB1297656.1"/>
    <property type="molecule type" value="Genomic_DNA"/>
</dbReference>
<evidence type="ECO:0000313" key="15">
    <source>
        <dbReference type="EMBL" id="GAB1297656.1"/>
    </source>
</evidence>
<evidence type="ECO:0000256" key="8">
    <source>
        <dbReference type="ARBA" id="ARBA00023125"/>
    </source>
</evidence>
<dbReference type="InterPro" id="IPR000536">
    <property type="entry name" value="Nucl_hrmn_rcpt_lig-bd"/>
</dbReference>
<evidence type="ECO:0000256" key="11">
    <source>
        <dbReference type="ARBA" id="ARBA00023242"/>
    </source>
</evidence>
<evidence type="ECO:0000256" key="4">
    <source>
        <dbReference type="ARBA" id="ARBA00022771"/>
    </source>
</evidence>
<name>A0ABQ0FF40_APOSI</name>
<feature type="compositionally biased region" description="Low complexity" evidence="12">
    <location>
        <begin position="431"/>
        <end position="441"/>
    </location>
</feature>
<keyword evidence="3" id="KW-0479">Metal-binding</keyword>
<dbReference type="SMART" id="SM00430">
    <property type="entry name" value="HOLI"/>
    <property type="match status" value="1"/>
</dbReference>
<dbReference type="CDD" id="cd06946">
    <property type="entry name" value="NR_LBD_ERR"/>
    <property type="match status" value="1"/>
</dbReference>
<dbReference type="Pfam" id="PF00105">
    <property type="entry name" value="zf-C4"/>
    <property type="match status" value="1"/>
</dbReference>
<reference evidence="15 16" key="1">
    <citation type="submission" date="2024-08" db="EMBL/GenBank/DDBJ databases">
        <title>The draft genome of Apodemus speciosus.</title>
        <authorList>
            <person name="Nabeshima K."/>
            <person name="Suzuki S."/>
            <person name="Onuma M."/>
        </authorList>
    </citation>
    <scope>NUCLEOTIDE SEQUENCE [LARGE SCALE GENOMIC DNA]</scope>
    <source>
        <strain evidence="15">IB14-021</strain>
    </source>
</reference>
<keyword evidence="6" id="KW-0007">Acetylation</keyword>
<dbReference type="PRINTS" id="PR00047">
    <property type="entry name" value="STROIDFINGER"/>
</dbReference>
<dbReference type="SUPFAM" id="SSF48508">
    <property type="entry name" value="Nuclear receptor ligand-binding domain"/>
    <property type="match status" value="1"/>
</dbReference>
<keyword evidence="9" id="KW-0804">Transcription</keyword>
<comment type="subcellular location">
    <subcellularLocation>
        <location evidence="1">Nucleus</location>
    </subcellularLocation>
</comment>
<evidence type="ECO:0000256" key="6">
    <source>
        <dbReference type="ARBA" id="ARBA00022990"/>
    </source>
</evidence>
<dbReference type="InterPro" id="IPR051189">
    <property type="entry name" value="Splicing_assoc_domain"/>
</dbReference>
<evidence type="ECO:0000256" key="7">
    <source>
        <dbReference type="ARBA" id="ARBA00023015"/>
    </source>
</evidence>
<keyword evidence="5" id="KW-0862">Zinc</keyword>
<keyword evidence="11" id="KW-0539">Nucleus</keyword>
<dbReference type="PROSITE" id="PS51030">
    <property type="entry name" value="NUCLEAR_REC_DBD_2"/>
    <property type="match status" value="1"/>
</dbReference>
<protein>
    <submittedName>
        <fullName evidence="15">Steroid hormone receptor ERR2</fullName>
    </submittedName>
</protein>
<keyword evidence="4" id="KW-0863">Zinc-finger</keyword>
<dbReference type="Proteomes" id="UP001623349">
    <property type="component" value="Unassembled WGS sequence"/>
</dbReference>
<evidence type="ECO:0000313" key="16">
    <source>
        <dbReference type="Proteomes" id="UP001623349"/>
    </source>
</evidence>
<comment type="similarity">
    <text evidence="2">Belongs to the nuclear hormone receptor family. NR3 subfamily.</text>
</comment>
<evidence type="ECO:0000256" key="1">
    <source>
        <dbReference type="ARBA" id="ARBA00004123"/>
    </source>
</evidence>
<evidence type="ECO:0000256" key="3">
    <source>
        <dbReference type="ARBA" id="ARBA00022723"/>
    </source>
</evidence>
<dbReference type="Gene3D" id="3.30.50.10">
    <property type="entry name" value="Erythroid Transcription Factor GATA-1, subunit A"/>
    <property type="match status" value="1"/>
</dbReference>
<dbReference type="Gene3D" id="1.10.565.10">
    <property type="entry name" value="Retinoid X Receptor"/>
    <property type="match status" value="1"/>
</dbReference>
<keyword evidence="7" id="KW-0805">Transcription regulation</keyword>
<evidence type="ECO:0000256" key="5">
    <source>
        <dbReference type="ARBA" id="ARBA00022833"/>
    </source>
</evidence>
<dbReference type="SUPFAM" id="SSF57716">
    <property type="entry name" value="Glucocorticoid receptor-like (DNA-binding domain)"/>
    <property type="match status" value="1"/>
</dbReference>
<evidence type="ECO:0000256" key="10">
    <source>
        <dbReference type="ARBA" id="ARBA00023170"/>
    </source>
</evidence>
<gene>
    <name evidence="15" type="ORF">APTSU1_001289200</name>
</gene>
<feature type="domain" description="NR LBD" evidence="14">
    <location>
        <begin position="570"/>
        <end position="794"/>
    </location>
</feature>
<keyword evidence="8" id="KW-0238">DNA-binding</keyword>
<dbReference type="InterPro" id="IPR027289">
    <property type="entry name" value="Oest-rel_rcp"/>
</dbReference>
<organism evidence="15 16">
    <name type="scientific">Apodemus speciosus</name>
    <name type="common">Large Japanese field mouse</name>
    <dbReference type="NCBI Taxonomy" id="105296"/>
    <lineage>
        <taxon>Eukaryota</taxon>
        <taxon>Metazoa</taxon>
        <taxon>Chordata</taxon>
        <taxon>Craniata</taxon>
        <taxon>Vertebrata</taxon>
        <taxon>Euteleostomi</taxon>
        <taxon>Mammalia</taxon>
        <taxon>Eutheria</taxon>
        <taxon>Euarchontoglires</taxon>
        <taxon>Glires</taxon>
        <taxon>Rodentia</taxon>
        <taxon>Myomorpha</taxon>
        <taxon>Muroidea</taxon>
        <taxon>Muridae</taxon>
        <taxon>Murinae</taxon>
        <taxon>Apodemus</taxon>
    </lineage>
</organism>
<dbReference type="SMART" id="SM00399">
    <property type="entry name" value="ZnF_C4"/>
    <property type="match status" value="1"/>
</dbReference>
<evidence type="ECO:0000256" key="9">
    <source>
        <dbReference type="ARBA" id="ARBA00023163"/>
    </source>
</evidence>
<feature type="domain" description="Nuclear receptor" evidence="13">
    <location>
        <begin position="499"/>
        <end position="574"/>
    </location>
</feature>